<keyword evidence="2" id="KW-1185">Reference proteome</keyword>
<evidence type="ECO:0000313" key="2">
    <source>
        <dbReference type="Proteomes" id="UP000576082"/>
    </source>
</evidence>
<dbReference type="Proteomes" id="UP000576082">
    <property type="component" value="Unassembled WGS sequence"/>
</dbReference>
<evidence type="ECO:0000313" key="1">
    <source>
        <dbReference type="EMBL" id="NME72331.1"/>
    </source>
</evidence>
<protein>
    <submittedName>
        <fullName evidence="1">Uncharacterized protein</fullName>
    </submittedName>
</protein>
<comment type="caution">
    <text evidence="1">The sequence shown here is derived from an EMBL/GenBank/DDBJ whole genome shotgun (WGS) entry which is preliminary data.</text>
</comment>
<dbReference type="RefSeq" id="WP_169660525.1">
    <property type="nucleotide sequence ID" value="NZ_JABANE010000151.1"/>
</dbReference>
<dbReference type="EMBL" id="JABANE010000151">
    <property type="protein sequence ID" value="NME72331.1"/>
    <property type="molecule type" value="Genomic_DNA"/>
</dbReference>
<name>A0A7X9S0U7_9BACT</name>
<reference evidence="1 2" key="1">
    <citation type="submission" date="2020-04" db="EMBL/GenBank/DDBJ databases">
        <title>Flammeovirga sp. SR4, a novel species isolated from seawater.</title>
        <authorList>
            <person name="Wang X."/>
        </authorList>
    </citation>
    <scope>NUCLEOTIDE SEQUENCE [LARGE SCALE GENOMIC DNA]</scope>
    <source>
        <strain evidence="1 2">ATCC 23126</strain>
    </source>
</reference>
<organism evidence="1 2">
    <name type="scientific">Flammeovirga aprica JL-4</name>
    <dbReference type="NCBI Taxonomy" id="694437"/>
    <lineage>
        <taxon>Bacteria</taxon>
        <taxon>Pseudomonadati</taxon>
        <taxon>Bacteroidota</taxon>
        <taxon>Cytophagia</taxon>
        <taxon>Cytophagales</taxon>
        <taxon>Flammeovirgaceae</taxon>
        <taxon>Flammeovirga</taxon>
    </lineage>
</organism>
<dbReference type="AlphaFoldDB" id="A0A7X9S0U7"/>
<sequence>MKKYRLKLTTLEFRFLQSILIRLAEAYKNKLPDNIAHQILIELYESRFNVSVVDQNLEKTLVLNRSVVLAFHQFLNEIPLSGDADLLRNQLFNQFDVFLQG</sequence>
<accession>A0A7X9S0U7</accession>
<gene>
    <name evidence="1" type="ORF">HHU12_30500</name>
</gene>
<proteinExistence type="predicted"/>